<comment type="subcellular location">
    <subcellularLocation>
        <location evidence="20">Nucleus</location>
    </subcellularLocation>
    <subcellularLocation>
        <location evidence="20">Chromosome</location>
    </subcellularLocation>
</comment>
<dbReference type="Gene3D" id="3.90.320.10">
    <property type="match status" value="1"/>
</dbReference>
<keyword evidence="3 20" id="KW-0004">4Fe-4S</keyword>
<evidence type="ECO:0000313" key="26">
    <source>
        <dbReference type="Proteomes" id="UP000827092"/>
    </source>
</evidence>
<dbReference type="Pfam" id="PF13087">
    <property type="entry name" value="AAA_12"/>
    <property type="match status" value="1"/>
</dbReference>
<keyword evidence="14 20" id="KW-0411">Iron-sulfur</keyword>
<evidence type="ECO:0000256" key="3">
    <source>
        <dbReference type="ARBA" id="ARBA00022485"/>
    </source>
</evidence>
<keyword evidence="20" id="KW-0158">Chromosome</keyword>
<dbReference type="CDD" id="cd18808">
    <property type="entry name" value="SF1_C_Upf1"/>
    <property type="match status" value="1"/>
</dbReference>
<sequence length="1380" mass="155528">MERLSDAEDFIPPTPRNPKKQLPLFGKKLSPLKNSSTSSKVLKNTGRMSKRKKISGVSPEFKKFKDKSNQLTLLNFLKKDTETTKIDALFNTAKVKLFSELEPTSIATIECKPAIATSSCSSAIVTSCCSSAVATSYCNNTDKFETETAIDCGSTTRISSEEISHFVNTKLTFQFEPTKSTSSTCDMLQDCIVNETVDNVKSAKPNSILPLTKKDKQSNKPNFENNTIVHSINNEVQMDIENSDVSSTDTKNSTMPVEIATTDFDLNNRSKPILETNILQNDNKEIITELPSDKVSTTNQICNDVSNLSINFDDRSQLSDFSLSECVMDSICDVSKIQCEDASSNPLNKSAFDTEQSFSWMDDLDWKSCDAKKDNCLEVTNLENSHLENKFLYEVKEVSRNPNNEVLLSLKSPSANSSHVKTCILKGFWTDTVVNVGDMVHVLKDFERVQAIIDNHSGFLVVNPDFLLSSTAIVSTLFCMRKAALNHILPSWSAGNNVMMIGNLVHDIFQQAVNAHVTSKKEIIVILEKVLKKQENLLAISCQETSEMEIKEKVIEYVPSIVSWIQRHCAFKGMVASNNLQITKVEAIEENVWCPKYGIKGKIDLTVQASFRDQALTKMMPLELKTGRASYSAEHIGQINLYTLMMEERNKELLDGLLLYLKDVTKMKQVSADHNARRGLIQLRNELALYTRKWILAAPKKTDNDDIEDCHLPKPINNKKFCGNCPYILPCTVYQRAFSEDKVLDDDHAMKSLITSTTSHLNSNHFEYFIHWSNLLLMESTSATITNAFWLEESTQREKKGMCLSWLSLDCNNKTIGSSNDLSYINRFHRSEESPLKTVLTSVGLREGDYVALSNQNNFDEVAVAMGYLIKLCDDYVEIASERNLCLVKQFKGYVFRIDKQVSNSATSCIRNNLVYLMNNETQASRLRNFIIDKQEPQFVKSLPKDVVLSGRSILKGLNKIQQRVVLKALMAQDYFIIKGMPGTGKTSTIVALVRLLVSMGISVFLSSYTHSAIDNILLKLQEHLEFVRIGQEARIHPSLKKFSFQTLTKSFKTSDQFKVFMKAQKIVAATCLGINHAIFKTRKFDVCIVDEASQINQIACMGPLFYADKFILVGDEKQLPPLVVNEKARVKGMQESLLERLWNPSNSMELIIQYRMNKEIMRLCNELTYGGMLQCGSDSIADAVLQIDEKNMLSSAPQWVLSLMQPNLQKSVIFLNTNQINSGEMEKGQGNEKNNFEAELVLELLSFLLKCNVTESQIGIITPYRRQVDLVEGKLKNLHLNEIEVNTVDQYQGRDKDVIIISCVKCSKLTPDNGKKGNILDDEKRLNVGISRAKKKLILIGCKSTLLSYKPFERFINILTPEQFVTIPENYVSKSNECL</sequence>
<dbReference type="GO" id="GO:0005694">
    <property type="term" value="C:chromosome"/>
    <property type="evidence" value="ECO:0007669"/>
    <property type="project" value="UniProtKB-SubCell"/>
</dbReference>
<gene>
    <name evidence="25" type="ORF">JTE90_027261</name>
</gene>
<dbReference type="PANTHER" id="PTHR10887">
    <property type="entry name" value="DNA2/NAM7 HELICASE FAMILY"/>
    <property type="match status" value="1"/>
</dbReference>
<keyword evidence="11 20" id="KW-0347">Helicase</keyword>
<dbReference type="InterPro" id="IPR047187">
    <property type="entry name" value="SF1_C_Upf1"/>
</dbReference>
<dbReference type="GO" id="GO:0005524">
    <property type="term" value="F:ATP binding"/>
    <property type="evidence" value="ECO:0007669"/>
    <property type="project" value="UniProtKB-UniRule"/>
</dbReference>
<evidence type="ECO:0000259" key="23">
    <source>
        <dbReference type="Pfam" id="PF13086"/>
    </source>
</evidence>
<feature type="domain" description="DNA2/NAM7 helicase helicase" evidence="23">
    <location>
        <begin position="958"/>
        <end position="1051"/>
    </location>
</feature>
<keyword evidence="16 20" id="KW-0234">DNA repair</keyword>
<feature type="domain" description="DNA replication factor Dna2 N-terminal" evidence="22">
    <location>
        <begin position="417"/>
        <end position="609"/>
    </location>
</feature>
<evidence type="ECO:0000256" key="12">
    <source>
        <dbReference type="ARBA" id="ARBA00022840"/>
    </source>
</evidence>
<keyword evidence="10 20" id="KW-0378">Hydrolase</keyword>
<keyword evidence="5 20" id="KW-0540">Nuclease</keyword>
<keyword evidence="13 20" id="KW-0408">Iron</keyword>
<evidence type="ECO:0000256" key="19">
    <source>
        <dbReference type="ARBA" id="ARBA00047995"/>
    </source>
</evidence>
<dbReference type="Gene3D" id="3.40.50.300">
    <property type="entry name" value="P-loop containing nucleotide triphosphate hydrolases"/>
    <property type="match status" value="2"/>
</dbReference>
<keyword evidence="6 20" id="KW-0479">Metal-binding</keyword>
<evidence type="ECO:0000256" key="18">
    <source>
        <dbReference type="ARBA" id="ARBA00023268"/>
    </source>
</evidence>
<dbReference type="CDD" id="cd18041">
    <property type="entry name" value="DEXXQc_DNA2"/>
    <property type="match status" value="1"/>
</dbReference>
<dbReference type="GO" id="GO:0005634">
    <property type="term" value="C:nucleus"/>
    <property type="evidence" value="ECO:0007669"/>
    <property type="project" value="UniProtKB-SubCell"/>
</dbReference>
<dbReference type="GO" id="GO:0071932">
    <property type="term" value="P:replication fork reversal"/>
    <property type="evidence" value="ECO:0007669"/>
    <property type="project" value="TreeGrafter"/>
</dbReference>
<evidence type="ECO:0000313" key="25">
    <source>
        <dbReference type="EMBL" id="KAG8201776.1"/>
    </source>
</evidence>
<dbReference type="InterPro" id="IPR014808">
    <property type="entry name" value="DNA_replication_fac_Dna2_N"/>
</dbReference>
<comment type="catalytic activity">
    <reaction evidence="19 20">
        <text>ATP + H2O = ADP + phosphate + H(+)</text>
        <dbReference type="Rhea" id="RHEA:13065"/>
        <dbReference type="ChEBI" id="CHEBI:15377"/>
        <dbReference type="ChEBI" id="CHEBI:15378"/>
        <dbReference type="ChEBI" id="CHEBI:30616"/>
        <dbReference type="ChEBI" id="CHEBI:43474"/>
        <dbReference type="ChEBI" id="CHEBI:456216"/>
        <dbReference type="EC" id="3.6.4.12"/>
    </reaction>
</comment>
<evidence type="ECO:0000256" key="20">
    <source>
        <dbReference type="RuleBase" id="RU367041"/>
    </source>
</evidence>
<dbReference type="Proteomes" id="UP000827092">
    <property type="component" value="Unassembled WGS sequence"/>
</dbReference>
<feature type="domain" description="DNA2/NAM7 helicase-like C-terminal" evidence="24">
    <location>
        <begin position="1134"/>
        <end position="1344"/>
    </location>
</feature>
<dbReference type="GO" id="GO:0033567">
    <property type="term" value="P:DNA replication, Okazaki fragment processing"/>
    <property type="evidence" value="ECO:0007669"/>
    <property type="project" value="UniProtKB-UniRule"/>
</dbReference>
<keyword evidence="18 20" id="KW-0511">Multifunctional enzyme</keyword>
<evidence type="ECO:0000256" key="7">
    <source>
        <dbReference type="ARBA" id="ARBA00022741"/>
    </source>
</evidence>
<dbReference type="InterPro" id="IPR026851">
    <property type="entry name" value="Dna2/JHS1_DEXXQ-box"/>
</dbReference>
<evidence type="ECO:0000256" key="8">
    <source>
        <dbReference type="ARBA" id="ARBA00022759"/>
    </source>
</evidence>
<feature type="region of interest" description="Disordered" evidence="21">
    <location>
        <begin position="1"/>
        <end position="53"/>
    </location>
</feature>
<dbReference type="InterPro" id="IPR045055">
    <property type="entry name" value="DNA2/NAM7-like"/>
</dbReference>
<comment type="similarity">
    <text evidence="2 20">Belongs to the DNA2/NAM7 helicase family.</text>
</comment>
<dbReference type="InterPro" id="IPR041679">
    <property type="entry name" value="DNA2/NAM7-like_C"/>
</dbReference>
<evidence type="ECO:0000256" key="15">
    <source>
        <dbReference type="ARBA" id="ARBA00023125"/>
    </source>
</evidence>
<dbReference type="InterPro" id="IPR027417">
    <property type="entry name" value="P-loop_NTPase"/>
</dbReference>
<dbReference type="FunFam" id="3.40.50.300:FF:000789">
    <property type="entry name" value="DNA replication ATP-dependent helicase/nuclease DNA2"/>
    <property type="match status" value="1"/>
</dbReference>
<keyword evidence="9 20" id="KW-0227">DNA damage</keyword>
<keyword evidence="15 20" id="KW-0238">DNA-binding</keyword>
<keyword evidence="17 20" id="KW-0539">Nucleus</keyword>
<dbReference type="EC" id="3.1.-.-" evidence="20"/>
<dbReference type="PANTHER" id="PTHR10887:SF433">
    <property type="entry name" value="DNA REPLICATION ATP-DEPENDENT HELICASE_NUCLEASE DNA2"/>
    <property type="match status" value="1"/>
</dbReference>
<dbReference type="FunFam" id="3.40.50.300:FF:001170">
    <property type="entry name" value="DNA replication helicase Dna2"/>
    <property type="match status" value="1"/>
</dbReference>
<comment type="cofactor">
    <cofactor evidence="1">
        <name>[4Fe-4S] cluster</name>
        <dbReference type="ChEBI" id="CHEBI:49883"/>
    </cofactor>
</comment>
<dbReference type="GO" id="GO:0003677">
    <property type="term" value="F:DNA binding"/>
    <property type="evidence" value="ECO:0007669"/>
    <property type="project" value="UniProtKB-UniRule"/>
</dbReference>
<evidence type="ECO:0000256" key="21">
    <source>
        <dbReference type="SAM" id="MobiDB-lite"/>
    </source>
</evidence>
<name>A0AAV6W3Y2_9ARAC</name>
<evidence type="ECO:0000256" key="1">
    <source>
        <dbReference type="ARBA" id="ARBA00001966"/>
    </source>
</evidence>
<dbReference type="GO" id="GO:0005737">
    <property type="term" value="C:cytoplasm"/>
    <property type="evidence" value="ECO:0007669"/>
    <property type="project" value="TreeGrafter"/>
</dbReference>
<evidence type="ECO:0000256" key="2">
    <source>
        <dbReference type="ARBA" id="ARBA00007913"/>
    </source>
</evidence>
<evidence type="ECO:0000256" key="16">
    <source>
        <dbReference type="ARBA" id="ARBA00023204"/>
    </source>
</evidence>
<evidence type="ECO:0000256" key="17">
    <source>
        <dbReference type="ARBA" id="ARBA00023242"/>
    </source>
</evidence>
<dbReference type="GO" id="GO:0046872">
    <property type="term" value="F:metal ion binding"/>
    <property type="evidence" value="ECO:0007669"/>
    <property type="project" value="UniProtKB-UniRule"/>
</dbReference>
<dbReference type="InterPro" id="IPR041677">
    <property type="entry name" value="DNA2/NAM7_AAA_11"/>
</dbReference>
<proteinExistence type="inferred from homology"/>
<evidence type="ECO:0000256" key="9">
    <source>
        <dbReference type="ARBA" id="ARBA00022763"/>
    </source>
</evidence>
<evidence type="ECO:0000256" key="10">
    <source>
        <dbReference type="ARBA" id="ARBA00022801"/>
    </source>
</evidence>
<dbReference type="EMBL" id="JAFNEN010000002">
    <property type="protein sequence ID" value="KAG8201776.1"/>
    <property type="molecule type" value="Genomic_DNA"/>
</dbReference>
<keyword evidence="8" id="KW-0255">Endonuclease</keyword>
<evidence type="ECO:0000256" key="11">
    <source>
        <dbReference type="ARBA" id="ARBA00022806"/>
    </source>
</evidence>
<keyword evidence="7 20" id="KW-0547">Nucleotide-binding</keyword>
<feature type="domain" description="DNA2/NAM7 helicase helicase" evidence="23">
    <location>
        <begin position="1053"/>
        <end position="1126"/>
    </location>
</feature>
<organism evidence="25 26">
    <name type="scientific">Oedothorax gibbosus</name>
    <dbReference type="NCBI Taxonomy" id="931172"/>
    <lineage>
        <taxon>Eukaryota</taxon>
        <taxon>Metazoa</taxon>
        <taxon>Ecdysozoa</taxon>
        <taxon>Arthropoda</taxon>
        <taxon>Chelicerata</taxon>
        <taxon>Arachnida</taxon>
        <taxon>Araneae</taxon>
        <taxon>Araneomorphae</taxon>
        <taxon>Entelegynae</taxon>
        <taxon>Araneoidea</taxon>
        <taxon>Linyphiidae</taxon>
        <taxon>Erigoninae</taxon>
        <taxon>Oedothorax</taxon>
    </lineage>
</organism>
<dbReference type="GO" id="GO:0017116">
    <property type="term" value="F:single-stranded DNA helicase activity"/>
    <property type="evidence" value="ECO:0007669"/>
    <property type="project" value="UniProtKB-UniRule"/>
</dbReference>
<dbReference type="SUPFAM" id="SSF52540">
    <property type="entry name" value="P-loop containing nucleoside triphosphate hydrolases"/>
    <property type="match status" value="1"/>
</dbReference>
<dbReference type="GO" id="GO:0051539">
    <property type="term" value="F:4 iron, 4 sulfur cluster binding"/>
    <property type="evidence" value="ECO:0007669"/>
    <property type="project" value="UniProtKB-UniRule"/>
</dbReference>
<evidence type="ECO:0000256" key="13">
    <source>
        <dbReference type="ARBA" id="ARBA00023004"/>
    </source>
</evidence>
<keyword evidence="12 20" id="KW-0067">ATP-binding</keyword>
<dbReference type="GO" id="GO:0006281">
    <property type="term" value="P:DNA repair"/>
    <property type="evidence" value="ECO:0007669"/>
    <property type="project" value="UniProtKB-KW"/>
</dbReference>
<accession>A0AAV6W3Y2</accession>
<evidence type="ECO:0000259" key="22">
    <source>
        <dbReference type="Pfam" id="PF08696"/>
    </source>
</evidence>
<evidence type="ECO:0000259" key="24">
    <source>
        <dbReference type="Pfam" id="PF13087"/>
    </source>
</evidence>
<evidence type="ECO:0000256" key="14">
    <source>
        <dbReference type="ARBA" id="ARBA00023014"/>
    </source>
</evidence>
<keyword evidence="26" id="KW-1185">Reference proteome</keyword>
<dbReference type="GO" id="GO:0017108">
    <property type="term" value="F:5'-flap endonuclease activity"/>
    <property type="evidence" value="ECO:0007669"/>
    <property type="project" value="UniProtKB-UniRule"/>
</dbReference>
<comment type="caution">
    <text evidence="25">The sequence shown here is derived from an EMBL/GenBank/DDBJ whole genome shotgun (WGS) entry which is preliminary data.</text>
</comment>
<dbReference type="CDD" id="cd22318">
    <property type="entry name" value="DNA2_N-like"/>
    <property type="match status" value="1"/>
</dbReference>
<protein>
    <recommendedName>
        <fullName evidence="20">DNA replication ATP-dependent helicase/nuclease</fullName>
        <ecNumber evidence="20">3.1.-.-</ecNumber>
        <ecNumber evidence="20">3.6.4.12</ecNumber>
    </recommendedName>
</protein>
<reference evidence="25 26" key="1">
    <citation type="journal article" date="2022" name="Nat. Ecol. Evol.">
        <title>A masculinizing supergene underlies an exaggerated male reproductive morph in a spider.</title>
        <authorList>
            <person name="Hendrickx F."/>
            <person name="De Corte Z."/>
            <person name="Sonet G."/>
            <person name="Van Belleghem S.M."/>
            <person name="Kostlbacher S."/>
            <person name="Vangestel C."/>
        </authorList>
    </citation>
    <scope>NUCLEOTIDE SEQUENCE [LARGE SCALE GENOMIC DNA]</scope>
    <source>
        <strain evidence="25">W744_W776</strain>
    </source>
</reference>
<dbReference type="Pfam" id="PF13086">
    <property type="entry name" value="AAA_11"/>
    <property type="match status" value="2"/>
</dbReference>
<comment type="function">
    <text evidence="20">Key enzyme involved in DNA replication and DNA repair. Involved in Okazaki fragments processing by cleaving long flaps that escape FEN1: flaps that are longer than 27 nucleotides are coated by replication protein A complex (RPA), leading to recruit DNA2 which cleaves the flap until it is too short to bind RPA and becomes a substrate for FEN1. Also involved in 5'-end resection of DNA during double-strand break (DSB) repair by mediating the cleavage of 5'-ssDNA.</text>
</comment>
<evidence type="ECO:0000256" key="4">
    <source>
        <dbReference type="ARBA" id="ARBA00022705"/>
    </source>
</evidence>
<dbReference type="InterPro" id="IPR011604">
    <property type="entry name" value="PDDEXK-like_dom_sf"/>
</dbReference>
<dbReference type="EC" id="3.6.4.12" evidence="20"/>
<evidence type="ECO:0000256" key="6">
    <source>
        <dbReference type="ARBA" id="ARBA00022723"/>
    </source>
</evidence>
<feature type="compositionally biased region" description="Polar residues" evidence="21">
    <location>
        <begin position="32"/>
        <end position="42"/>
    </location>
</feature>
<evidence type="ECO:0000256" key="5">
    <source>
        <dbReference type="ARBA" id="ARBA00022722"/>
    </source>
</evidence>
<dbReference type="Pfam" id="PF08696">
    <property type="entry name" value="Dna2"/>
    <property type="match status" value="1"/>
</dbReference>
<keyword evidence="4 20" id="KW-0235">DNA replication</keyword>